<reference evidence="1 2" key="1">
    <citation type="journal article" date="2019" name="J. Ind. Microbiol. Biotechnol.">
        <title>Paenibacillus amylolyticus 27C64 has a diverse set of carbohydrate-active enzymes and complete pectin deconstruction system.</title>
        <authorList>
            <person name="Keggi C."/>
            <person name="Doran-Peterson J."/>
        </authorList>
    </citation>
    <scope>NUCLEOTIDE SEQUENCE [LARGE SCALE GENOMIC DNA]</scope>
    <source>
        <strain evidence="1 2">27C64</strain>
    </source>
</reference>
<name>A0A5M9WNB9_PAEAM</name>
<evidence type="ECO:0000313" key="1">
    <source>
        <dbReference type="EMBL" id="KAA8783090.1"/>
    </source>
</evidence>
<accession>A0A5M9WNB9</accession>
<dbReference type="RefSeq" id="WP_123062992.1">
    <property type="nucleotide sequence ID" value="NZ_RIAS01000002.1"/>
</dbReference>
<evidence type="ECO:0000313" key="2">
    <source>
        <dbReference type="Proteomes" id="UP000323664"/>
    </source>
</evidence>
<dbReference type="EMBL" id="RIAS01000002">
    <property type="protein sequence ID" value="KAA8783090.1"/>
    <property type="molecule type" value="Genomic_DNA"/>
</dbReference>
<protein>
    <submittedName>
        <fullName evidence="1">Uncharacterized protein</fullName>
    </submittedName>
</protein>
<gene>
    <name evidence="1" type="ORF">EC604_04435</name>
</gene>
<dbReference type="OrthoDB" id="1932916at2"/>
<dbReference type="AlphaFoldDB" id="A0A5M9WNB9"/>
<sequence>MRVQLKDTVTLQTNLSLDQSYIVYEIESTASGNTYYRIENDAKQVVPYDAALFDVVSDKLYGEWTILNKSNQSSARVPGEFAYTSFWEEFYNDDPRALRAFRQVKARFYLAELEAFEIKDILESNNEDEIYFVLNMLIRAKCDTFIYEVIQFAKTRLVEHTYSENDLLITAFEYLSLFKEEHIHAFLIGYLTNIELGNDKLTKIVSNYFAS</sequence>
<organism evidence="1 2">
    <name type="scientific">Paenibacillus amylolyticus</name>
    <dbReference type="NCBI Taxonomy" id="1451"/>
    <lineage>
        <taxon>Bacteria</taxon>
        <taxon>Bacillati</taxon>
        <taxon>Bacillota</taxon>
        <taxon>Bacilli</taxon>
        <taxon>Bacillales</taxon>
        <taxon>Paenibacillaceae</taxon>
        <taxon>Paenibacillus</taxon>
    </lineage>
</organism>
<comment type="caution">
    <text evidence="1">The sequence shown here is derived from an EMBL/GenBank/DDBJ whole genome shotgun (WGS) entry which is preliminary data.</text>
</comment>
<dbReference type="Proteomes" id="UP000323664">
    <property type="component" value="Unassembled WGS sequence"/>
</dbReference>
<proteinExistence type="predicted"/>